<reference evidence="3 4" key="1">
    <citation type="submission" date="2022-12" db="EMBL/GenBank/DDBJ databases">
        <title>Chromosome-level genome of Tegillarca granosa.</title>
        <authorList>
            <person name="Kim J."/>
        </authorList>
    </citation>
    <scope>NUCLEOTIDE SEQUENCE [LARGE SCALE GENOMIC DNA]</scope>
    <source>
        <strain evidence="3">Teg-2019</strain>
        <tissue evidence="3">Adductor muscle</tissue>
    </source>
</reference>
<feature type="compositionally biased region" description="Basic and acidic residues" evidence="1">
    <location>
        <begin position="282"/>
        <end position="294"/>
    </location>
</feature>
<feature type="region of interest" description="Disordered" evidence="1">
    <location>
        <begin position="190"/>
        <end position="294"/>
    </location>
</feature>
<feature type="compositionally biased region" description="Basic and acidic residues" evidence="1">
    <location>
        <begin position="194"/>
        <end position="207"/>
    </location>
</feature>
<feature type="region of interest" description="Disordered" evidence="1">
    <location>
        <begin position="371"/>
        <end position="409"/>
    </location>
</feature>
<keyword evidence="2" id="KW-0812">Transmembrane</keyword>
<evidence type="ECO:0000313" key="3">
    <source>
        <dbReference type="EMBL" id="KAJ8318115.1"/>
    </source>
</evidence>
<feature type="compositionally biased region" description="Basic and acidic residues" evidence="1">
    <location>
        <begin position="381"/>
        <end position="390"/>
    </location>
</feature>
<feature type="compositionally biased region" description="Basic and acidic residues" evidence="1">
    <location>
        <begin position="237"/>
        <end position="250"/>
    </location>
</feature>
<feature type="region of interest" description="Disordered" evidence="1">
    <location>
        <begin position="51"/>
        <end position="71"/>
    </location>
</feature>
<comment type="caution">
    <text evidence="3">The sequence shown here is derived from an EMBL/GenBank/DDBJ whole genome shotgun (WGS) entry which is preliminary data.</text>
</comment>
<keyword evidence="4" id="KW-1185">Reference proteome</keyword>
<dbReference type="EMBL" id="JARBDR010000214">
    <property type="protein sequence ID" value="KAJ8318115.1"/>
    <property type="molecule type" value="Genomic_DNA"/>
</dbReference>
<sequence length="454" mass="51582">MLTTDELIAIVGGSLAGLVVILIILSVIIYCTCGRKRDSDKDIRRFHQLTPNTDSSLSKHSTLSNAMDPRLDPRLAPRLPKVGSSGLWLGTPSLYASEQSQGYYMDKPRGAINRSASETRAGPPGHAVYQGNLRIYHSSQQMPTLYEPFQGHLPRSASYMELYNPYGYSAYGGMRDSRAVLVEYPNDGDFYYDPYREREERRTEKSGRKVKRAHSDVTGNTTKRQRQKKRQEAPSFDSREDHYRRGDQPKSRTASVEVHSRKSRDSSSSVTGRSGRSTSPGRNERRAVYPPHHEDQIKTLEINDDDLSLCATDSAKIRAMQERAKDHDMTDKWKKEELSLNLPRDSDNETGINVHTYEYNGDIYSVPEKSNKGHTNPAYTHTEHEDQDKHDRKHKTVERMESNADGKQVTAAFDFLNNYMSDDEGTEYMGSRPHSPHSRHSPIPLNTKGADTYY</sequence>
<evidence type="ECO:0000256" key="1">
    <source>
        <dbReference type="SAM" id="MobiDB-lite"/>
    </source>
</evidence>
<protein>
    <submittedName>
        <fullName evidence="3">Uncharacterized protein</fullName>
    </submittedName>
</protein>
<feature type="compositionally biased region" description="Low complexity" evidence="1">
    <location>
        <begin position="266"/>
        <end position="281"/>
    </location>
</feature>
<dbReference type="Proteomes" id="UP001217089">
    <property type="component" value="Unassembled WGS sequence"/>
</dbReference>
<organism evidence="3 4">
    <name type="scientific">Tegillarca granosa</name>
    <name type="common">Malaysian cockle</name>
    <name type="synonym">Anadara granosa</name>
    <dbReference type="NCBI Taxonomy" id="220873"/>
    <lineage>
        <taxon>Eukaryota</taxon>
        <taxon>Metazoa</taxon>
        <taxon>Spiralia</taxon>
        <taxon>Lophotrochozoa</taxon>
        <taxon>Mollusca</taxon>
        <taxon>Bivalvia</taxon>
        <taxon>Autobranchia</taxon>
        <taxon>Pteriomorphia</taxon>
        <taxon>Arcoida</taxon>
        <taxon>Arcoidea</taxon>
        <taxon>Arcidae</taxon>
        <taxon>Tegillarca</taxon>
    </lineage>
</organism>
<proteinExistence type="predicted"/>
<evidence type="ECO:0000256" key="2">
    <source>
        <dbReference type="SAM" id="Phobius"/>
    </source>
</evidence>
<evidence type="ECO:0000313" key="4">
    <source>
        <dbReference type="Proteomes" id="UP001217089"/>
    </source>
</evidence>
<keyword evidence="2" id="KW-0472">Membrane</keyword>
<feature type="region of interest" description="Disordered" evidence="1">
    <location>
        <begin position="424"/>
        <end position="454"/>
    </location>
</feature>
<gene>
    <name evidence="3" type="ORF">KUTeg_003206</name>
</gene>
<keyword evidence="2" id="KW-1133">Transmembrane helix</keyword>
<accession>A0ABQ9FPD0</accession>
<name>A0ABQ9FPD0_TEGGR</name>
<feature type="compositionally biased region" description="Polar residues" evidence="1">
    <location>
        <begin position="51"/>
        <end position="65"/>
    </location>
</feature>
<feature type="transmembrane region" description="Helical" evidence="2">
    <location>
        <begin position="7"/>
        <end position="30"/>
    </location>
</feature>